<evidence type="ECO:0000256" key="7">
    <source>
        <dbReference type="ARBA" id="ARBA00023136"/>
    </source>
</evidence>
<evidence type="ECO:0000256" key="1">
    <source>
        <dbReference type="ARBA" id="ARBA00004429"/>
    </source>
</evidence>
<keyword evidence="12" id="KW-1185">Reference proteome</keyword>
<dbReference type="InterPro" id="IPR000515">
    <property type="entry name" value="MetI-like"/>
</dbReference>
<evidence type="ECO:0000313" key="11">
    <source>
        <dbReference type="EMBL" id="TFC00681.1"/>
    </source>
</evidence>
<comment type="subcellular location">
    <subcellularLocation>
        <location evidence="1">Cell inner membrane</location>
        <topology evidence="1">Multi-pass membrane protein</topology>
    </subcellularLocation>
    <subcellularLocation>
        <location evidence="8">Cell membrane</location>
        <topology evidence="8">Multi-pass membrane protein</topology>
    </subcellularLocation>
</comment>
<keyword evidence="4" id="KW-0997">Cell inner membrane</keyword>
<dbReference type="EMBL" id="SOFM01000045">
    <property type="protein sequence ID" value="TFC00681.1"/>
    <property type="molecule type" value="Genomic_DNA"/>
</dbReference>
<dbReference type="PANTHER" id="PTHR43357">
    <property type="entry name" value="INNER MEMBRANE ABC TRANSPORTER PERMEASE PROTEIN YDCV"/>
    <property type="match status" value="1"/>
</dbReference>
<accession>A0A4R8W487</accession>
<protein>
    <submittedName>
        <fullName evidence="11">ABC transporter permease subunit</fullName>
    </submittedName>
</protein>
<evidence type="ECO:0000256" key="5">
    <source>
        <dbReference type="ARBA" id="ARBA00022692"/>
    </source>
</evidence>
<reference evidence="11 12" key="1">
    <citation type="submission" date="2019-03" db="EMBL/GenBank/DDBJ databases">
        <title>Genomics of glacier-inhabiting Cryobacterium strains.</title>
        <authorList>
            <person name="Liu Q."/>
            <person name="Xin Y.-H."/>
        </authorList>
    </citation>
    <scope>NUCLEOTIDE SEQUENCE [LARGE SCALE GENOMIC DNA]</scope>
    <source>
        <strain evidence="11 12">RHLT2-21</strain>
    </source>
</reference>
<keyword evidence="6 8" id="KW-1133">Transmembrane helix</keyword>
<proteinExistence type="inferred from homology"/>
<organism evidence="11 12">
    <name type="scientific">Cryobacterium mannosilyticum</name>
    <dbReference type="NCBI Taxonomy" id="1259190"/>
    <lineage>
        <taxon>Bacteria</taxon>
        <taxon>Bacillati</taxon>
        <taxon>Actinomycetota</taxon>
        <taxon>Actinomycetes</taxon>
        <taxon>Micrococcales</taxon>
        <taxon>Microbacteriaceae</taxon>
        <taxon>Cryobacterium</taxon>
    </lineage>
</organism>
<feature type="transmembrane region" description="Helical" evidence="8">
    <location>
        <begin position="100"/>
        <end position="122"/>
    </location>
</feature>
<evidence type="ECO:0000256" key="3">
    <source>
        <dbReference type="ARBA" id="ARBA00022475"/>
    </source>
</evidence>
<dbReference type="InterPro" id="IPR035906">
    <property type="entry name" value="MetI-like_sf"/>
</dbReference>
<feature type="transmembrane region" description="Helical" evidence="8">
    <location>
        <begin position="134"/>
        <end position="155"/>
    </location>
</feature>
<dbReference type="Pfam" id="PF00528">
    <property type="entry name" value="BPD_transp_1"/>
    <property type="match status" value="1"/>
</dbReference>
<evidence type="ECO:0000256" key="4">
    <source>
        <dbReference type="ARBA" id="ARBA00022519"/>
    </source>
</evidence>
<evidence type="ECO:0000256" key="2">
    <source>
        <dbReference type="ARBA" id="ARBA00022448"/>
    </source>
</evidence>
<evidence type="ECO:0000259" key="10">
    <source>
        <dbReference type="PROSITE" id="PS50928"/>
    </source>
</evidence>
<sequence length="303" mass="32052">MTVVREAGATGHGTRGVSRRGARPGPVARGGVAHAPSRAVRALLLGGIGLFFLIPVVAMVEFTLRKGLGGGHDASRWIALAQGGLTGQYRQVLVALGNSVGLAVGTVLIVLLLLVPTLLLVHIRFPRLRRVMEFVCILPISIPAIVLVVGLAPVYSLLSRLAGSGVWTLAFAYGITVLPYAYRAIQANLDGVDVRTLSEAARTLGAGWGSVLFRVLVPNLRRGILAGAFIAVAVVLGEFTIASLLSRVNLQTALVVVSKADPYTAVIFSLLALTFAFLLLLLIGRLGAERTRPRRRRPIGGRP</sequence>
<keyword evidence="2 8" id="KW-0813">Transport</keyword>
<feature type="transmembrane region" description="Helical" evidence="8">
    <location>
        <begin position="265"/>
        <end position="288"/>
    </location>
</feature>
<feature type="compositionally biased region" description="Low complexity" evidence="9">
    <location>
        <begin position="23"/>
        <end position="32"/>
    </location>
</feature>
<name>A0A4R8W487_9MICO</name>
<dbReference type="SUPFAM" id="SSF161098">
    <property type="entry name" value="MetI-like"/>
    <property type="match status" value="1"/>
</dbReference>
<dbReference type="PROSITE" id="PS50928">
    <property type="entry name" value="ABC_TM1"/>
    <property type="match status" value="1"/>
</dbReference>
<gene>
    <name evidence="11" type="ORF">E3O32_14580</name>
</gene>
<feature type="transmembrane region" description="Helical" evidence="8">
    <location>
        <begin position="224"/>
        <end position="245"/>
    </location>
</feature>
<keyword evidence="3" id="KW-1003">Cell membrane</keyword>
<dbReference type="RefSeq" id="WP_134510558.1">
    <property type="nucleotide sequence ID" value="NZ_SOFM01000045.1"/>
</dbReference>
<feature type="transmembrane region" description="Helical" evidence="8">
    <location>
        <begin position="39"/>
        <end position="60"/>
    </location>
</feature>
<evidence type="ECO:0000256" key="8">
    <source>
        <dbReference type="RuleBase" id="RU363032"/>
    </source>
</evidence>
<keyword evidence="5 8" id="KW-0812">Transmembrane</keyword>
<dbReference type="Proteomes" id="UP000297643">
    <property type="component" value="Unassembled WGS sequence"/>
</dbReference>
<dbReference type="AlphaFoldDB" id="A0A4R8W487"/>
<feature type="region of interest" description="Disordered" evidence="9">
    <location>
        <begin position="1"/>
        <end position="32"/>
    </location>
</feature>
<comment type="similarity">
    <text evidence="8">Belongs to the binding-protein-dependent transport system permease family.</text>
</comment>
<dbReference type="Gene3D" id="1.10.3720.10">
    <property type="entry name" value="MetI-like"/>
    <property type="match status" value="1"/>
</dbReference>
<dbReference type="PANTHER" id="PTHR43357:SF4">
    <property type="entry name" value="INNER MEMBRANE ABC TRANSPORTER PERMEASE PROTEIN YDCV"/>
    <property type="match status" value="1"/>
</dbReference>
<evidence type="ECO:0000256" key="6">
    <source>
        <dbReference type="ARBA" id="ARBA00022989"/>
    </source>
</evidence>
<comment type="caution">
    <text evidence="11">The sequence shown here is derived from an EMBL/GenBank/DDBJ whole genome shotgun (WGS) entry which is preliminary data.</text>
</comment>
<evidence type="ECO:0000256" key="9">
    <source>
        <dbReference type="SAM" id="MobiDB-lite"/>
    </source>
</evidence>
<dbReference type="GO" id="GO:0055085">
    <property type="term" value="P:transmembrane transport"/>
    <property type="evidence" value="ECO:0007669"/>
    <property type="project" value="InterPro"/>
</dbReference>
<keyword evidence="7 8" id="KW-0472">Membrane</keyword>
<dbReference type="GO" id="GO:0005886">
    <property type="term" value="C:plasma membrane"/>
    <property type="evidence" value="ECO:0007669"/>
    <property type="project" value="UniProtKB-SubCell"/>
</dbReference>
<dbReference type="CDD" id="cd06261">
    <property type="entry name" value="TM_PBP2"/>
    <property type="match status" value="1"/>
</dbReference>
<feature type="domain" description="ABC transmembrane type-1" evidence="10">
    <location>
        <begin position="96"/>
        <end position="283"/>
    </location>
</feature>
<feature type="transmembrane region" description="Helical" evidence="8">
    <location>
        <begin position="161"/>
        <end position="182"/>
    </location>
</feature>
<evidence type="ECO:0000313" key="12">
    <source>
        <dbReference type="Proteomes" id="UP000297643"/>
    </source>
</evidence>